<dbReference type="AlphaFoldDB" id="A0A4T0PZP0"/>
<evidence type="ECO:0000256" key="2">
    <source>
        <dbReference type="SAM" id="MobiDB-lite"/>
    </source>
</evidence>
<name>A0A4T0PZP0_9BASI</name>
<proteinExistence type="predicted"/>
<evidence type="ECO:0000313" key="4">
    <source>
        <dbReference type="EMBL" id="TIC68501.1"/>
    </source>
</evidence>
<dbReference type="Proteomes" id="UP000310708">
    <property type="component" value="Unassembled WGS sequence"/>
</dbReference>
<evidence type="ECO:0000313" key="3">
    <source>
        <dbReference type="EMBL" id="TIB81776.1"/>
    </source>
</evidence>
<dbReference type="EMBL" id="SPRC01000005">
    <property type="protein sequence ID" value="TIB81776.1"/>
    <property type="molecule type" value="Genomic_DNA"/>
</dbReference>
<evidence type="ECO:0000256" key="1">
    <source>
        <dbReference type="SAM" id="Coils"/>
    </source>
</evidence>
<feature type="compositionally biased region" description="Basic and acidic residues" evidence="2">
    <location>
        <begin position="1"/>
        <end position="16"/>
    </location>
</feature>
<gene>
    <name evidence="4" type="ORF">E3Q01_00915</name>
    <name evidence="3" type="ORF">E3Q22_00713</name>
</gene>
<evidence type="ECO:0000313" key="5">
    <source>
        <dbReference type="Proteomes" id="UP000310685"/>
    </source>
</evidence>
<feature type="region of interest" description="Disordered" evidence="2">
    <location>
        <begin position="1"/>
        <end position="93"/>
    </location>
</feature>
<reference evidence="5 6" key="1">
    <citation type="submission" date="2019-03" db="EMBL/GenBank/DDBJ databases">
        <title>Sequencing 25 genomes of Wallemia mellicola.</title>
        <authorList>
            <person name="Gostincar C."/>
        </authorList>
    </citation>
    <scope>NUCLEOTIDE SEQUENCE [LARGE SCALE GENOMIC DNA]</scope>
    <source>
        <strain evidence="3 5">EXF-6152</strain>
        <strain evidence="4 6">EXF-757</strain>
    </source>
</reference>
<feature type="compositionally biased region" description="Polar residues" evidence="2">
    <location>
        <begin position="72"/>
        <end position="89"/>
    </location>
</feature>
<evidence type="ECO:0000313" key="6">
    <source>
        <dbReference type="Proteomes" id="UP000310708"/>
    </source>
</evidence>
<feature type="compositionally biased region" description="Basic and acidic residues" evidence="2">
    <location>
        <begin position="32"/>
        <end position="41"/>
    </location>
</feature>
<comment type="caution">
    <text evidence="3">The sequence shown here is derived from an EMBL/GenBank/DDBJ whole genome shotgun (WGS) entry which is preliminary data.</text>
</comment>
<keyword evidence="1" id="KW-0175">Coiled coil</keyword>
<dbReference type="EMBL" id="SPRX01000007">
    <property type="protein sequence ID" value="TIC68501.1"/>
    <property type="molecule type" value="Genomic_DNA"/>
</dbReference>
<protein>
    <submittedName>
        <fullName evidence="3">Uncharacterized protein</fullName>
    </submittedName>
</protein>
<feature type="coiled-coil region" evidence="1">
    <location>
        <begin position="175"/>
        <end position="209"/>
    </location>
</feature>
<sequence>MDARALLRAKKAERAPVRSKKRQAESSLDVPQVEKKRKSEVAEIPTDFFDNSASNENDDHEEQQEKNDDNTVRQTETEPANVDNQVTHQKSIEEELMAFDNEISQLDSQPAPSYNPSIFANATISAEPVLNPSAREGAMPEDPNALTGRGQKVISEEQRQVDEEEKLKRIQAYENEDYAQRLEEEARAQEEADARVTALKQRMEEIKARRRK</sequence>
<organism evidence="3 5">
    <name type="scientific">Wallemia mellicola</name>
    <dbReference type="NCBI Taxonomy" id="1708541"/>
    <lineage>
        <taxon>Eukaryota</taxon>
        <taxon>Fungi</taxon>
        <taxon>Dikarya</taxon>
        <taxon>Basidiomycota</taxon>
        <taxon>Wallemiomycotina</taxon>
        <taxon>Wallemiomycetes</taxon>
        <taxon>Wallemiales</taxon>
        <taxon>Wallemiaceae</taxon>
        <taxon>Wallemia</taxon>
    </lineage>
</organism>
<accession>A0A4T0PZP0</accession>
<dbReference type="Proteomes" id="UP000310685">
    <property type="component" value="Unassembled WGS sequence"/>
</dbReference>